<organism evidence="3 4">
    <name type="scientific">Purpureocillium lilacinum</name>
    <name type="common">Paecilomyces lilacinus</name>
    <dbReference type="NCBI Taxonomy" id="33203"/>
    <lineage>
        <taxon>Eukaryota</taxon>
        <taxon>Fungi</taxon>
        <taxon>Dikarya</taxon>
        <taxon>Ascomycota</taxon>
        <taxon>Pezizomycotina</taxon>
        <taxon>Sordariomycetes</taxon>
        <taxon>Hypocreomycetidae</taxon>
        <taxon>Hypocreales</taxon>
        <taxon>Ophiocordycipitaceae</taxon>
        <taxon>Purpureocillium</taxon>
    </lineage>
</organism>
<dbReference type="EMBL" id="LCWV01000005">
    <property type="protein sequence ID" value="PWI72735.1"/>
    <property type="molecule type" value="Genomic_DNA"/>
</dbReference>
<protein>
    <recommendedName>
        <fullName evidence="5">Nineteen complex-related protein 2 domain-containing protein</fullName>
    </recommendedName>
</protein>
<dbReference type="InterPro" id="IPR028211">
    <property type="entry name" value="Ntr2"/>
</dbReference>
<proteinExistence type="predicted"/>
<feature type="compositionally biased region" description="Acidic residues" evidence="2">
    <location>
        <begin position="288"/>
        <end position="301"/>
    </location>
</feature>
<dbReference type="Proteomes" id="UP000245956">
    <property type="component" value="Unassembled WGS sequence"/>
</dbReference>
<name>A0A2U3EDZ2_PURLI</name>
<reference evidence="3 4" key="1">
    <citation type="journal article" date="2016" name="Front. Microbiol.">
        <title>Genome and transcriptome sequences reveal the specific parasitism of the nematophagous Purpureocillium lilacinum 36-1.</title>
        <authorList>
            <person name="Xie J."/>
            <person name="Li S."/>
            <person name="Mo C."/>
            <person name="Xiao X."/>
            <person name="Peng D."/>
            <person name="Wang G."/>
            <person name="Xiao Y."/>
        </authorList>
    </citation>
    <scope>NUCLEOTIDE SEQUENCE [LARGE SCALE GENOMIC DNA]</scope>
    <source>
        <strain evidence="3 4">36-1</strain>
    </source>
</reference>
<feature type="compositionally biased region" description="Basic and acidic residues" evidence="2">
    <location>
        <begin position="246"/>
        <end position="260"/>
    </location>
</feature>
<evidence type="ECO:0000313" key="3">
    <source>
        <dbReference type="EMBL" id="PWI72735.1"/>
    </source>
</evidence>
<dbReference type="GO" id="GO:0000390">
    <property type="term" value="P:spliceosomal complex disassembly"/>
    <property type="evidence" value="ECO:0007669"/>
    <property type="project" value="InterPro"/>
</dbReference>
<sequence length="487" mass="52963">MSSFAAKRKARVIKVADDGEAEGASAPTETGSAGEGKHRDRGLQPGLMSSRLTWTRTEPLKQSSGAKFARKPFRQSGLRKSFNPADDDTPSTGGDEAKDDEDDGPVVVRPSIGRAGSKHKKKIPKPRISFGGDAGDAENGDAEEPSMPKKAPLGLKAMENSAAKRGVPLRGLPTRSLHDDDDRPKYSKEYLSELQSSTPNTPRDISTLHIGDADEMELDASELEGALVVDSPVPSPQPTTQILSEAEIREKKERRARLAKEQGFLSVEDDDEEDRFGKKKDDTRLQREDEDLGEGFDEYVEDGGLSLGKRATKERRKKERQQMAELISAAEGHTSDSSSDSDAERRIAYESAQTRAGLDGLKKPTKNATDDLLKVPPKITPLPSLTECIAKLQASLKSMEQDIKTKNARVEQLRKEKQEIMAREAEVQALLDETGRKYQAAMGKGTTEAAPTAAGTTQAALELGGERGLESLGTTPQRADQEDVDML</sequence>
<feature type="compositionally biased region" description="Basic residues" evidence="2">
    <location>
        <begin position="116"/>
        <end position="125"/>
    </location>
</feature>
<feature type="compositionally biased region" description="Basic residues" evidence="2">
    <location>
        <begin position="310"/>
        <end position="319"/>
    </location>
</feature>
<dbReference type="AlphaFoldDB" id="A0A2U3EDZ2"/>
<feature type="compositionally biased region" description="Polar residues" evidence="2">
    <location>
        <begin position="50"/>
        <end position="65"/>
    </location>
</feature>
<accession>A0A2U3EDZ2</accession>
<feature type="compositionally biased region" description="Basic and acidic residues" evidence="2">
    <location>
        <begin position="176"/>
        <end position="191"/>
    </location>
</feature>
<feature type="compositionally biased region" description="Basic and acidic residues" evidence="2">
    <location>
        <begin position="275"/>
        <end position="287"/>
    </location>
</feature>
<evidence type="ECO:0008006" key="5">
    <source>
        <dbReference type="Google" id="ProtNLM"/>
    </source>
</evidence>
<gene>
    <name evidence="3" type="ORF">PCL_09750</name>
</gene>
<evidence type="ECO:0000256" key="2">
    <source>
        <dbReference type="SAM" id="MobiDB-lite"/>
    </source>
</evidence>
<feature type="compositionally biased region" description="Acidic residues" evidence="2">
    <location>
        <begin position="135"/>
        <end position="144"/>
    </location>
</feature>
<feature type="region of interest" description="Disordered" evidence="2">
    <location>
        <begin position="442"/>
        <end position="487"/>
    </location>
</feature>
<dbReference type="Pfam" id="PF15458">
    <property type="entry name" value="NTR2"/>
    <property type="match status" value="1"/>
</dbReference>
<feature type="coiled-coil region" evidence="1">
    <location>
        <begin position="389"/>
        <end position="433"/>
    </location>
</feature>
<evidence type="ECO:0000256" key="1">
    <source>
        <dbReference type="SAM" id="Coils"/>
    </source>
</evidence>
<evidence type="ECO:0000313" key="4">
    <source>
        <dbReference type="Proteomes" id="UP000245956"/>
    </source>
</evidence>
<feature type="compositionally biased region" description="Basic residues" evidence="2">
    <location>
        <begin position="1"/>
        <end position="12"/>
    </location>
</feature>
<feature type="compositionally biased region" description="Low complexity" evidence="2">
    <location>
        <begin position="446"/>
        <end position="463"/>
    </location>
</feature>
<comment type="caution">
    <text evidence="3">The sequence shown here is derived from an EMBL/GenBank/DDBJ whole genome shotgun (WGS) entry which is preliminary data.</text>
</comment>
<feature type="region of interest" description="Disordered" evidence="2">
    <location>
        <begin position="229"/>
        <end position="380"/>
    </location>
</feature>
<keyword evidence="1" id="KW-0175">Coiled coil</keyword>
<feature type="region of interest" description="Disordered" evidence="2">
    <location>
        <begin position="1"/>
        <end position="207"/>
    </location>
</feature>
<feature type="compositionally biased region" description="Polar residues" evidence="2">
    <location>
        <begin position="193"/>
        <end position="204"/>
    </location>
</feature>
<dbReference type="GO" id="GO:0071008">
    <property type="term" value="C:U2-type post-mRNA release spliceosomal complex"/>
    <property type="evidence" value="ECO:0007669"/>
    <property type="project" value="InterPro"/>
</dbReference>